<dbReference type="EMBL" id="JAFIRN010000009">
    <property type="protein sequence ID" value="KAG5843066.1"/>
    <property type="molecule type" value="Genomic_DNA"/>
</dbReference>
<gene>
    <name evidence="2" type="ORF">ANANG_G00184540</name>
</gene>
<dbReference type="InterPro" id="IPR036179">
    <property type="entry name" value="Ig-like_dom_sf"/>
</dbReference>
<comment type="caution">
    <text evidence="2">The sequence shown here is derived from an EMBL/GenBank/DDBJ whole genome shotgun (WGS) entry which is preliminary data.</text>
</comment>
<name>A0A9D3M764_ANGAN</name>
<dbReference type="SUPFAM" id="SSF48726">
    <property type="entry name" value="Immunoglobulin"/>
    <property type="match status" value="1"/>
</dbReference>
<dbReference type="Proteomes" id="UP001044222">
    <property type="component" value="Chromosome 9"/>
</dbReference>
<keyword evidence="1" id="KW-0472">Membrane</keyword>
<dbReference type="NCBIfam" id="TIGR01167">
    <property type="entry name" value="LPXTG_anchor"/>
    <property type="match status" value="1"/>
</dbReference>
<protein>
    <recommendedName>
        <fullName evidence="4">MHC class I antigen</fullName>
    </recommendedName>
</protein>
<feature type="transmembrane region" description="Helical" evidence="1">
    <location>
        <begin position="77"/>
        <end position="98"/>
    </location>
</feature>
<organism evidence="2 3">
    <name type="scientific">Anguilla anguilla</name>
    <name type="common">European freshwater eel</name>
    <name type="synonym">Muraena anguilla</name>
    <dbReference type="NCBI Taxonomy" id="7936"/>
    <lineage>
        <taxon>Eukaryota</taxon>
        <taxon>Metazoa</taxon>
        <taxon>Chordata</taxon>
        <taxon>Craniata</taxon>
        <taxon>Vertebrata</taxon>
        <taxon>Euteleostomi</taxon>
        <taxon>Actinopterygii</taxon>
        <taxon>Neopterygii</taxon>
        <taxon>Teleostei</taxon>
        <taxon>Anguilliformes</taxon>
        <taxon>Anguillidae</taxon>
        <taxon>Anguilla</taxon>
    </lineage>
</organism>
<feature type="non-terminal residue" evidence="2">
    <location>
        <position position="110"/>
    </location>
</feature>
<proteinExistence type="predicted"/>
<keyword evidence="3" id="KW-1185">Reference proteome</keyword>
<evidence type="ECO:0008006" key="4">
    <source>
        <dbReference type="Google" id="ProtNLM"/>
    </source>
</evidence>
<evidence type="ECO:0000256" key="1">
    <source>
        <dbReference type="SAM" id="Phobius"/>
    </source>
</evidence>
<reference evidence="2" key="1">
    <citation type="submission" date="2021-01" db="EMBL/GenBank/DDBJ databases">
        <title>A chromosome-scale assembly of European eel, Anguilla anguilla.</title>
        <authorList>
            <person name="Henkel C."/>
            <person name="Jong-Raadsen S.A."/>
            <person name="Dufour S."/>
            <person name="Weltzien F.-A."/>
            <person name="Palstra A.P."/>
            <person name="Pelster B."/>
            <person name="Spaink H.P."/>
            <person name="Van Den Thillart G.E."/>
            <person name="Jansen H."/>
            <person name="Zahm M."/>
            <person name="Klopp C."/>
            <person name="Cedric C."/>
            <person name="Louis A."/>
            <person name="Berthelot C."/>
            <person name="Parey E."/>
            <person name="Roest Crollius H."/>
            <person name="Montfort J."/>
            <person name="Robinson-Rechavi M."/>
            <person name="Bucao C."/>
            <person name="Bouchez O."/>
            <person name="Gislard M."/>
            <person name="Lluch J."/>
            <person name="Milhes M."/>
            <person name="Lampietro C."/>
            <person name="Lopez Roques C."/>
            <person name="Donnadieu C."/>
            <person name="Braasch I."/>
            <person name="Desvignes T."/>
            <person name="Postlethwait J."/>
            <person name="Bobe J."/>
            <person name="Guiguen Y."/>
            <person name="Dirks R."/>
        </authorList>
    </citation>
    <scope>NUCLEOTIDE SEQUENCE</scope>
    <source>
        <strain evidence="2">Tag_6206</strain>
        <tissue evidence="2">Liver</tissue>
    </source>
</reference>
<dbReference type="Gene3D" id="2.60.40.10">
    <property type="entry name" value="Immunoglobulins"/>
    <property type="match status" value="1"/>
</dbReference>
<evidence type="ECO:0000313" key="3">
    <source>
        <dbReference type="Proteomes" id="UP001044222"/>
    </source>
</evidence>
<keyword evidence="1" id="KW-1133">Transmembrane helix</keyword>
<dbReference type="InterPro" id="IPR013783">
    <property type="entry name" value="Ig-like_fold"/>
</dbReference>
<dbReference type="AlphaFoldDB" id="A0A9D3M764"/>
<evidence type="ECO:0000313" key="2">
    <source>
        <dbReference type="EMBL" id="KAG5843066.1"/>
    </source>
</evidence>
<keyword evidence="1" id="KW-0812">Transmembrane</keyword>
<sequence length="110" mass="12184">ILKDGVLLAESDGVNSSGVRPNGERKETYQLRKWLEIKASDTSKYSCRIHHRTLQSPIEESWDGKCRNCDGDNTGAIVGGVVVLLIVLVAVLVGLYFLRKRKKADTALSR</sequence>
<accession>A0A9D3M764</accession>